<dbReference type="Proteomes" id="UP000308600">
    <property type="component" value="Unassembled WGS sequence"/>
</dbReference>
<name>A0ACD3A390_9AGAR</name>
<organism evidence="1 2">
    <name type="scientific">Pluteus cervinus</name>
    <dbReference type="NCBI Taxonomy" id="181527"/>
    <lineage>
        <taxon>Eukaryota</taxon>
        <taxon>Fungi</taxon>
        <taxon>Dikarya</taxon>
        <taxon>Basidiomycota</taxon>
        <taxon>Agaricomycotina</taxon>
        <taxon>Agaricomycetes</taxon>
        <taxon>Agaricomycetidae</taxon>
        <taxon>Agaricales</taxon>
        <taxon>Pluteineae</taxon>
        <taxon>Pluteaceae</taxon>
        <taxon>Pluteus</taxon>
    </lineage>
</organism>
<proteinExistence type="predicted"/>
<reference evidence="1 2" key="1">
    <citation type="journal article" date="2019" name="Nat. Ecol. Evol.">
        <title>Megaphylogeny resolves global patterns of mushroom evolution.</title>
        <authorList>
            <person name="Varga T."/>
            <person name="Krizsan K."/>
            <person name="Foldi C."/>
            <person name="Dima B."/>
            <person name="Sanchez-Garcia M."/>
            <person name="Sanchez-Ramirez S."/>
            <person name="Szollosi G.J."/>
            <person name="Szarkandi J.G."/>
            <person name="Papp V."/>
            <person name="Albert L."/>
            <person name="Andreopoulos W."/>
            <person name="Angelini C."/>
            <person name="Antonin V."/>
            <person name="Barry K.W."/>
            <person name="Bougher N.L."/>
            <person name="Buchanan P."/>
            <person name="Buyck B."/>
            <person name="Bense V."/>
            <person name="Catcheside P."/>
            <person name="Chovatia M."/>
            <person name="Cooper J."/>
            <person name="Damon W."/>
            <person name="Desjardin D."/>
            <person name="Finy P."/>
            <person name="Geml J."/>
            <person name="Haridas S."/>
            <person name="Hughes K."/>
            <person name="Justo A."/>
            <person name="Karasinski D."/>
            <person name="Kautmanova I."/>
            <person name="Kiss B."/>
            <person name="Kocsube S."/>
            <person name="Kotiranta H."/>
            <person name="LaButti K.M."/>
            <person name="Lechner B.E."/>
            <person name="Liimatainen K."/>
            <person name="Lipzen A."/>
            <person name="Lukacs Z."/>
            <person name="Mihaltcheva S."/>
            <person name="Morgado L.N."/>
            <person name="Niskanen T."/>
            <person name="Noordeloos M.E."/>
            <person name="Ohm R.A."/>
            <person name="Ortiz-Santana B."/>
            <person name="Ovrebo C."/>
            <person name="Racz N."/>
            <person name="Riley R."/>
            <person name="Savchenko A."/>
            <person name="Shiryaev A."/>
            <person name="Soop K."/>
            <person name="Spirin V."/>
            <person name="Szebenyi C."/>
            <person name="Tomsovsky M."/>
            <person name="Tulloss R.E."/>
            <person name="Uehling J."/>
            <person name="Grigoriev I.V."/>
            <person name="Vagvolgyi C."/>
            <person name="Papp T."/>
            <person name="Martin F.M."/>
            <person name="Miettinen O."/>
            <person name="Hibbett D.S."/>
            <person name="Nagy L.G."/>
        </authorList>
    </citation>
    <scope>NUCLEOTIDE SEQUENCE [LARGE SCALE GENOMIC DNA]</scope>
    <source>
        <strain evidence="1 2">NL-1719</strain>
    </source>
</reference>
<sequence>MFSRPYLGLVVLYLAILVAGTYQHITLPNTNISFAYLDSGPVPKHDSYTTLVFLHGMGFNSVVFDKIRFLATTNKVRIVAVNRREYAPTSPLNVAELAVLSQGDPGAATYFRQRGNEIGLFLDKWIQQNHIPIARPNGDGGLSLVGWSLGTVTATAFLAHLDTLSAATLNRLSAYLHTVLMHDPYATAVAFPIPPEFDISLWFITDPKTRFQAFKEWVTAYYQHTNYNPATGSVSTLDFNIANPHKARTFAHTPQNVLNNMLDESAFSGSETNVLFFGQGAYRELIRRALFDTTIAHKLPNVKIRYYYGAETPGILVLATWDVTKASPSYYHGVHARDVKLKYGNQGNHFFFYDNPQYALQQYLLTVKS</sequence>
<keyword evidence="2" id="KW-1185">Reference proteome</keyword>
<evidence type="ECO:0000313" key="2">
    <source>
        <dbReference type="Proteomes" id="UP000308600"/>
    </source>
</evidence>
<gene>
    <name evidence="1" type="ORF">BDN72DRAFT_850897</name>
</gene>
<accession>A0ACD3A390</accession>
<evidence type="ECO:0000313" key="1">
    <source>
        <dbReference type="EMBL" id="TFK60011.1"/>
    </source>
</evidence>
<dbReference type="EMBL" id="ML208846">
    <property type="protein sequence ID" value="TFK60011.1"/>
    <property type="molecule type" value="Genomic_DNA"/>
</dbReference>
<protein>
    <submittedName>
        <fullName evidence="1">Uncharacterized protein</fullName>
    </submittedName>
</protein>